<reference evidence="1 2" key="1">
    <citation type="submission" date="2015-11" db="EMBL/GenBank/DDBJ databases">
        <title>Complete genome sequencing of a biphenyl-degrading bacterium, Pseudomonas putida KF715 (=NBRC110667).</title>
        <authorList>
            <person name="Suenaga H."/>
            <person name="Fujihara N."/>
            <person name="Watanabe T."/>
            <person name="Hirose J."/>
            <person name="Kimura N."/>
            <person name="Yamazoe A."/>
            <person name="Hosoyama A."/>
            <person name="Shimodaira J."/>
            <person name="Furukawa K."/>
        </authorList>
    </citation>
    <scope>NUCLEOTIDE SEQUENCE [LARGE SCALE GENOMIC DNA]</scope>
    <source>
        <strain evidence="1 2">KF715</strain>
    </source>
</reference>
<name>A0A1L7NE13_PSEPU</name>
<evidence type="ECO:0000313" key="1">
    <source>
        <dbReference type="EMBL" id="BAW23706.1"/>
    </source>
</evidence>
<dbReference type="AlphaFoldDB" id="A0A1L7NE13"/>
<dbReference type="Proteomes" id="UP000218731">
    <property type="component" value="Chromosome 1"/>
</dbReference>
<evidence type="ECO:0000313" key="2">
    <source>
        <dbReference type="Proteomes" id="UP000218731"/>
    </source>
</evidence>
<gene>
    <name evidence="1" type="ORF">KF715C_ch31330</name>
</gene>
<protein>
    <submittedName>
        <fullName evidence="1">Uncharacterized protein</fullName>
    </submittedName>
</protein>
<proteinExistence type="predicted"/>
<organism evidence="1 2">
    <name type="scientific">Pseudomonas putida</name>
    <name type="common">Arthrobacter siderocapsulatus</name>
    <dbReference type="NCBI Taxonomy" id="303"/>
    <lineage>
        <taxon>Bacteria</taxon>
        <taxon>Pseudomonadati</taxon>
        <taxon>Pseudomonadota</taxon>
        <taxon>Gammaproteobacteria</taxon>
        <taxon>Pseudomonadales</taxon>
        <taxon>Pseudomonadaceae</taxon>
        <taxon>Pseudomonas</taxon>
    </lineage>
</organism>
<sequence>MVKFRRYGAGGGTGRLRIWVSRMLTGGIDNTWYRFESGERVMGAGPYPSAQGAKWGPEGRKIRVISCMGG</sequence>
<dbReference type="EMBL" id="AP015029">
    <property type="protein sequence ID" value="BAW23706.1"/>
    <property type="molecule type" value="Genomic_DNA"/>
</dbReference>
<accession>A0A1L7NE13</accession>